<dbReference type="EC" id="3.1.3.18" evidence="4"/>
<comment type="similarity">
    <text evidence="3">Belongs to the HAD-like hydrolase superfamily. CbbY/CbbZ/Gph/YieH family.</text>
</comment>
<evidence type="ECO:0000256" key="3">
    <source>
        <dbReference type="ARBA" id="ARBA00006171"/>
    </source>
</evidence>
<dbReference type="CDD" id="cd01427">
    <property type="entry name" value="HAD_like"/>
    <property type="match status" value="1"/>
</dbReference>
<reference evidence="5 6" key="1">
    <citation type="submission" date="2017-06" db="EMBL/GenBank/DDBJ databases">
        <authorList>
            <person name="Kim H.J."/>
            <person name="Triplett B.A."/>
        </authorList>
    </citation>
    <scope>NUCLEOTIDE SEQUENCE [LARGE SCALE GENOMIC DNA]</scope>
    <source>
        <strain evidence="5 6">B29T1</strain>
    </source>
</reference>
<dbReference type="InterPro" id="IPR006439">
    <property type="entry name" value="HAD-SF_hydro_IA"/>
</dbReference>
<dbReference type="InterPro" id="IPR036412">
    <property type="entry name" value="HAD-like_sf"/>
</dbReference>
<dbReference type="InterPro" id="IPR050155">
    <property type="entry name" value="HAD-like_hydrolase_sf"/>
</dbReference>
<dbReference type="GO" id="GO:0006281">
    <property type="term" value="P:DNA repair"/>
    <property type="evidence" value="ECO:0007669"/>
    <property type="project" value="TreeGrafter"/>
</dbReference>
<dbReference type="Gene3D" id="3.40.50.1000">
    <property type="entry name" value="HAD superfamily/HAD-like"/>
    <property type="match status" value="1"/>
</dbReference>
<dbReference type="Gene3D" id="1.10.150.240">
    <property type="entry name" value="Putative phosphatase, domain 2"/>
    <property type="match status" value="1"/>
</dbReference>
<dbReference type="OrthoDB" id="9797743at2"/>
<keyword evidence="6" id="KW-1185">Reference proteome</keyword>
<proteinExistence type="inferred from homology"/>
<dbReference type="InterPro" id="IPR023198">
    <property type="entry name" value="PGP-like_dom2"/>
</dbReference>
<comment type="pathway">
    <text evidence="2">Organic acid metabolism; glycolate biosynthesis; glycolate from 2-phosphoglycolate: step 1/1.</text>
</comment>
<sequence length="239" mass="25425">MPSVRPVIEAILFDKDGTLIDFRQSWMPAYKAVALELGRLAGGGSALADLLLRRQGYEPTTDTFTDQSPLLWDTNEAIAARWAAMPELAAVPDVSARTLAHLADEVIYPPVPVGDVAALFSRLRERGLKLGIATMDDEAKARHLAACHDLAPHLELIIGCDSGHGIKPEPGMVEAFCRVVGVPPARTLMVGDTHADLQMGRRAGCGMVVGVRTGGTPLAVLEAGADIVLSSVMEIESIL</sequence>
<gene>
    <name evidence="5" type="ORF">SAMN07250955_10956</name>
</gene>
<dbReference type="RefSeq" id="WP_088561998.1">
    <property type="nucleotide sequence ID" value="NZ_FYEH01000009.1"/>
</dbReference>
<evidence type="ECO:0000256" key="4">
    <source>
        <dbReference type="ARBA" id="ARBA00013078"/>
    </source>
</evidence>
<dbReference type="PRINTS" id="PR00413">
    <property type="entry name" value="HADHALOGNASE"/>
</dbReference>
<evidence type="ECO:0000256" key="2">
    <source>
        <dbReference type="ARBA" id="ARBA00004818"/>
    </source>
</evidence>
<name>A0A212RIM8_9PROT</name>
<dbReference type="InterPro" id="IPR023214">
    <property type="entry name" value="HAD_sf"/>
</dbReference>
<dbReference type="NCBIfam" id="TIGR01549">
    <property type="entry name" value="HAD-SF-IA-v1"/>
    <property type="match status" value="1"/>
</dbReference>
<evidence type="ECO:0000313" key="5">
    <source>
        <dbReference type="EMBL" id="SNB72244.1"/>
    </source>
</evidence>
<dbReference type="SUPFAM" id="SSF56784">
    <property type="entry name" value="HAD-like"/>
    <property type="match status" value="1"/>
</dbReference>
<dbReference type="Proteomes" id="UP000197065">
    <property type="component" value="Unassembled WGS sequence"/>
</dbReference>
<dbReference type="AlphaFoldDB" id="A0A212RIM8"/>
<protein>
    <recommendedName>
        <fullName evidence="4">phosphoglycolate phosphatase</fullName>
        <ecNumber evidence="4">3.1.3.18</ecNumber>
    </recommendedName>
</protein>
<accession>A0A212RIM8</accession>
<dbReference type="PANTHER" id="PTHR43434">
    <property type="entry name" value="PHOSPHOGLYCOLATE PHOSPHATASE"/>
    <property type="match status" value="1"/>
</dbReference>
<evidence type="ECO:0000256" key="1">
    <source>
        <dbReference type="ARBA" id="ARBA00000830"/>
    </source>
</evidence>
<comment type="catalytic activity">
    <reaction evidence="1">
        <text>2-phosphoglycolate + H2O = glycolate + phosphate</text>
        <dbReference type="Rhea" id="RHEA:14369"/>
        <dbReference type="ChEBI" id="CHEBI:15377"/>
        <dbReference type="ChEBI" id="CHEBI:29805"/>
        <dbReference type="ChEBI" id="CHEBI:43474"/>
        <dbReference type="ChEBI" id="CHEBI:58033"/>
        <dbReference type="EC" id="3.1.3.18"/>
    </reaction>
</comment>
<dbReference type="SFLD" id="SFLDG01129">
    <property type="entry name" value="C1.5:_HAD__Beta-PGM__Phosphata"/>
    <property type="match status" value="1"/>
</dbReference>
<evidence type="ECO:0000313" key="6">
    <source>
        <dbReference type="Proteomes" id="UP000197065"/>
    </source>
</evidence>
<dbReference type="PANTHER" id="PTHR43434:SF1">
    <property type="entry name" value="PHOSPHOGLYCOLATE PHOSPHATASE"/>
    <property type="match status" value="1"/>
</dbReference>
<dbReference type="EMBL" id="FYEH01000009">
    <property type="protein sequence ID" value="SNB72244.1"/>
    <property type="molecule type" value="Genomic_DNA"/>
</dbReference>
<dbReference type="Pfam" id="PF00702">
    <property type="entry name" value="Hydrolase"/>
    <property type="match status" value="1"/>
</dbReference>
<dbReference type="SFLD" id="SFLDS00003">
    <property type="entry name" value="Haloacid_Dehalogenase"/>
    <property type="match status" value="1"/>
</dbReference>
<dbReference type="GO" id="GO:0008967">
    <property type="term" value="F:phosphoglycolate phosphatase activity"/>
    <property type="evidence" value="ECO:0007669"/>
    <property type="project" value="UniProtKB-EC"/>
</dbReference>
<organism evidence="5 6">
    <name type="scientific">Arboricoccus pini</name>
    <dbReference type="NCBI Taxonomy" id="1963835"/>
    <lineage>
        <taxon>Bacteria</taxon>
        <taxon>Pseudomonadati</taxon>
        <taxon>Pseudomonadota</taxon>
        <taxon>Alphaproteobacteria</taxon>
        <taxon>Geminicoccales</taxon>
        <taxon>Geminicoccaceae</taxon>
        <taxon>Arboricoccus</taxon>
    </lineage>
</organism>